<feature type="compositionally biased region" description="Polar residues" evidence="1">
    <location>
        <begin position="419"/>
        <end position="430"/>
    </location>
</feature>
<dbReference type="EMBL" id="JAAAHW010000047">
    <property type="protein sequence ID" value="KAG0006850.1"/>
    <property type="molecule type" value="Genomic_DNA"/>
</dbReference>
<proteinExistence type="predicted"/>
<feature type="compositionally biased region" description="Polar residues" evidence="1">
    <location>
        <begin position="27"/>
        <end position="41"/>
    </location>
</feature>
<evidence type="ECO:0000256" key="1">
    <source>
        <dbReference type="SAM" id="MobiDB-lite"/>
    </source>
</evidence>
<feature type="compositionally biased region" description="Low complexity" evidence="1">
    <location>
        <begin position="16"/>
        <end position="26"/>
    </location>
</feature>
<feature type="region of interest" description="Disordered" evidence="1">
    <location>
        <begin position="207"/>
        <end position="239"/>
    </location>
</feature>
<evidence type="ECO:0000313" key="2">
    <source>
        <dbReference type="EMBL" id="KAG0006850.1"/>
    </source>
</evidence>
<dbReference type="AlphaFoldDB" id="A0A9P6MM29"/>
<comment type="caution">
    <text evidence="2">The sequence shown here is derived from an EMBL/GenBank/DDBJ whole genome shotgun (WGS) entry which is preliminary data.</text>
</comment>
<sequence>MSGSSTSNVSVSAISGATTVTSASTSPESYQKQASSWRFPTSSPPDGGWNNNTTVPVQVWTSTSEALSQLYNSLNQIKIGRPQASASVLQSALLHYNYLSRLQSMYDTILVPRRETRTLFMSQGRQPKTGPNLEQLLRIAVDLIWLNEKDRQRNRRATSTSTKSVLYQHSHADDYHGLRVSEYTILMNWIGSVTTLPGVDQIHTRNQSDTSVLSSTSLSRSAYPSSPLLTHGEDAQEDRSSVVVGESLDRVWRIWQDFLLTGMKPDVVLYTMLMEKLLRDKEYSRASQIWGHMHQCAERDSKDDSNEDGLRPKKDLNTLKESDPVSKTLNKGAKSAPLVGNATLGELEKPSALDLLDNHNQSLRSVDKRPTTAPNTQTFSVLMQTHVLDRDLKGVTQTYQELLRTVNSRDETTSDGPVASSTIPPASPQQLPGLHSRVNTVLLNQILKVLIDLNEINTTKEIYTAMKKPEQDSDSSNNLGIDRNLPYVNERATVTNRGSSLYSIDAFLLPRSDSSSQPSPTEPASGPATEQVISIATTPKHQKPTIALSLIPVHHQTSSRRSTWRHKARKDNAAIGPADRLSASSIQPDETTLKLMLELARQNEDRELEEVVLEDAYTFGLLSALSK</sequence>
<dbReference type="InterPro" id="IPR011990">
    <property type="entry name" value="TPR-like_helical_dom_sf"/>
</dbReference>
<reference evidence="2" key="1">
    <citation type="journal article" date="2020" name="Fungal Divers.">
        <title>Resolving the Mortierellaceae phylogeny through synthesis of multi-gene phylogenetics and phylogenomics.</title>
        <authorList>
            <person name="Vandepol N."/>
            <person name="Liber J."/>
            <person name="Desiro A."/>
            <person name="Na H."/>
            <person name="Kennedy M."/>
            <person name="Barry K."/>
            <person name="Grigoriev I.V."/>
            <person name="Miller A.N."/>
            <person name="O'Donnell K."/>
            <person name="Stajich J.E."/>
            <person name="Bonito G."/>
        </authorList>
    </citation>
    <scope>NUCLEOTIDE SEQUENCE</scope>
    <source>
        <strain evidence="2">MES-2147</strain>
    </source>
</reference>
<dbReference type="Proteomes" id="UP000749646">
    <property type="component" value="Unassembled WGS sequence"/>
</dbReference>
<organism evidence="2 3">
    <name type="scientific">Modicella reniformis</name>
    <dbReference type="NCBI Taxonomy" id="1440133"/>
    <lineage>
        <taxon>Eukaryota</taxon>
        <taxon>Fungi</taxon>
        <taxon>Fungi incertae sedis</taxon>
        <taxon>Mucoromycota</taxon>
        <taxon>Mortierellomycotina</taxon>
        <taxon>Mortierellomycetes</taxon>
        <taxon>Mortierellales</taxon>
        <taxon>Mortierellaceae</taxon>
        <taxon>Modicella</taxon>
    </lineage>
</organism>
<dbReference type="OrthoDB" id="185373at2759"/>
<evidence type="ECO:0000313" key="3">
    <source>
        <dbReference type="Proteomes" id="UP000749646"/>
    </source>
</evidence>
<feature type="region of interest" description="Disordered" evidence="1">
    <location>
        <begin position="16"/>
        <end position="51"/>
    </location>
</feature>
<feature type="compositionally biased region" description="Basic and acidic residues" evidence="1">
    <location>
        <begin position="296"/>
        <end position="324"/>
    </location>
</feature>
<dbReference type="Gene3D" id="1.25.40.10">
    <property type="entry name" value="Tetratricopeptide repeat domain"/>
    <property type="match status" value="1"/>
</dbReference>
<feature type="region of interest" description="Disordered" evidence="1">
    <location>
        <begin position="408"/>
        <end position="432"/>
    </location>
</feature>
<accession>A0A9P6MM29</accession>
<gene>
    <name evidence="2" type="ORF">BGZ65_002885</name>
</gene>
<feature type="region of interest" description="Disordered" evidence="1">
    <location>
        <begin position="296"/>
        <end position="334"/>
    </location>
</feature>
<feature type="compositionally biased region" description="Low complexity" evidence="1">
    <location>
        <begin position="208"/>
        <end position="229"/>
    </location>
</feature>
<keyword evidence="3" id="KW-1185">Reference proteome</keyword>
<protein>
    <submittedName>
        <fullName evidence="2">Uncharacterized protein</fullName>
    </submittedName>
</protein>
<name>A0A9P6MM29_9FUNG</name>